<protein>
    <submittedName>
        <fullName evidence="1">Uncharacterized protein</fullName>
    </submittedName>
</protein>
<accession>A0A9P9JV14</accession>
<evidence type="ECO:0000313" key="2">
    <source>
        <dbReference type="Proteomes" id="UP000736672"/>
    </source>
</evidence>
<evidence type="ECO:0000313" key="1">
    <source>
        <dbReference type="EMBL" id="KAH7229994.1"/>
    </source>
</evidence>
<gene>
    <name evidence="1" type="ORF">B0J15DRAFT_411065</name>
</gene>
<organism evidence="1 2">
    <name type="scientific">Fusarium solani</name>
    <name type="common">Filamentous fungus</name>
    <dbReference type="NCBI Taxonomy" id="169388"/>
    <lineage>
        <taxon>Eukaryota</taxon>
        <taxon>Fungi</taxon>
        <taxon>Dikarya</taxon>
        <taxon>Ascomycota</taxon>
        <taxon>Pezizomycotina</taxon>
        <taxon>Sordariomycetes</taxon>
        <taxon>Hypocreomycetidae</taxon>
        <taxon>Hypocreales</taxon>
        <taxon>Nectriaceae</taxon>
        <taxon>Fusarium</taxon>
        <taxon>Fusarium solani species complex</taxon>
    </lineage>
</organism>
<dbReference type="AlphaFoldDB" id="A0A9P9JV14"/>
<reference evidence="1" key="1">
    <citation type="journal article" date="2021" name="Nat. Commun.">
        <title>Genetic determinants of endophytism in the Arabidopsis root mycobiome.</title>
        <authorList>
            <person name="Mesny F."/>
            <person name="Miyauchi S."/>
            <person name="Thiergart T."/>
            <person name="Pickel B."/>
            <person name="Atanasova L."/>
            <person name="Karlsson M."/>
            <person name="Huettel B."/>
            <person name="Barry K.W."/>
            <person name="Haridas S."/>
            <person name="Chen C."/>
            <person name="Bauer D."/>
            <person name="Andreopoulos W."/>
            <person name="Pangilinan J."/>
            <person name="LaButti K."/>
            <person name="Riley R."/>
            <person name="Lipzen A."/>
            <person name="Clum A."/>
            <person name="Drula E."/>
            <person name="Henrissat B."/>
            <person name="Kohler A."/>
            <person name="Grigoriev I.V."/>
            <person name="Martin F.M."/>
            <person name="Hacquard S."/>
        </authorList>
    </citation>
    <scope>NUCLEOTIDE SEQUENCE</scope>
    <source>
        <strain evidence="1">FSSC 5 MPI-SDFR-AT-0091</strain>
    </source>
</reference>
<dbReference type="EMBL" id="JAGTJS010000041">
    <property type="protein sequence ID" value="KAH7229994.1"/>
    <property type="molecule type" value="Genomic_DNA"/>
</dbReference>
<proteinExistence type="predicted"/>
<dbReference type="Proteomes" id="UP000736672">
    <property type="component" value="Unassembled WGS sequence"/>
</dbReference>
<keyword evidence="2" id="KW-1185">Reference proteome</keyword>
<dbReference type="OrthoDB" id="5102297at2759"/>
<feature type="non-terminal residue" evidence="1">
    <location>
        <position position="1"/>
    </location>
</feature>
<sequence length="59" mass="7000">ETKCHNQRTGKEEWRCKHYNRTYAYSRGTMAPIKYLMDRPLNSYSLLKGVPRIAKVIII</sequence>
<comment type="caution">
    <text evidence="1">The sequence shown here is derived from an EMBL/GenBank/DDBJ whole genome shotgun (WGS) entry which is preliminary data.</text>
</comment>
<name>A0A9P9JV14_FUSSL</name>